<sequence>MKNLKKIVMFGILLAVPFFIAACARYEDYPIDLEQLSEEERLVIRFSHVVGEDTPKGMAARKFAELIKERSNGRIEVQVFSNGTLYKDMEELDALMREDVQLIAPAISKLTDLVPELSIYDLPYAFDSLEEVHEFTESEAGNRLKNLLKKHNLIALGLWDSGFKQISNDTRPIEHYKDLKGIRMRIMQSDILAEQYHVVDAIPRKIDFNTVFQSLKKGDVEGQENTLTNITSKNLYSLQKYLTISDHGYLGYFLLFNYDFWKKLSKEDQQLIIDTLKEVQEWQWNLAKELNDQKLREIEDCQCIDIYYLSEEEKKDWEKRFSPVYDYYAHRYGEYYIRNLPKNLKVQ</sequence>
<protein>
    <submittedName>
        <fullName evidence="4">DctP family TRAP transporter solute-binding subunit</fullName>
    </submittedName>
</protein>
<keyword evidence="3" id="KW-0732">Signal</keyword>
<comment type="caution">
    <text evidence="4">The sequence shown here is derived from an EMBL/GenBank/DDBJ whole genome shotgun (WGS) entry which is preliminary data.</text>
</comment>
<dbReference type="PIRSF" id="PIRSF006470">
    <property type="entry name" value="DctB"/>
    <property type="match status" value="1"/>
</dbReference>
<dbReference type="EMBL" id="VIGD01000013">
    <property type="protein sequence ID" value="TQE90243.1"/>
    <property type="molecule type" value="Genomic_DNA"/>
</dbReference>
<dbReference type="OrthoDB" id="9776801at2"/>
<dbReference type="PANTHER" id="PTHR33376">
    <property type="match status" value="1"/>
</dbReference>
<evidence type="ECO:0000313" key="5">
    <source>
        <dbReference type="Proteomes" id="UP000315753"/>
    </source>
</evidence>
<dbReference type="NCBIfam" id="NF037995">
    <property type="entry name" value="TRAP_S1"/>
    <property type="match status" value="1"/>
</dbReference>
<accession>A0A540V201</accession>
<dbReference type="InterPro" id="IPR004682">
    <property type="entry name" value="TRAP_DctP"/>
</dbReference>
<evidence type="ECO:0000256" key="1">
    <source>
        <dbReference type="ARBA" id="ARBA00009023"/>
    </source>
</evidence>
<dbReference type="Gene3D" id="3.40.190.170">
    <property type="entry name" value="Bacterial extracellular solute-binding protein, family 7"/>
    <property type="match status" value="1"/>
</dbReference>
<dbReference type="GO" id="GO:0055085">
    <property type="term" value="P:transmembrane transport"/>
    <property type="evidence" value="ECO:0007669"/>
    <property type="project" value="InterPro"/>
</dbReference>
<comment type="similarity">
    <text evidence="1">Belongs to the bacterial solute-binding protein 7 family.</text>
</comment>
<dbReference type="Proteomes" id="UP000315753">
    <property type="component" value="Unassembled WGS sequence"/>
</dbReference>
<evidence type="ECO:0000256" key="3">
    <source>
        <dbReference type="ARBA" id="ARBA00022729"/>
    </source>
</evidence>
<dbReference type="RefSeq" id="WP_141602698.1">
    <property type="nucleotide sequence ID" value="NZ_JARMSB010000057.1"/>
</dbReference>
<keyword evidence="5" id="KW-1185">Reference proteome</keyword>
<proteinExistence type="inferred from homology"/>
<evidence type="ECO:0000313" key="4">
    <source>
        <dbReference type="EMBL" id="TQE90243.1"/>
    </source>
</evidence>
<dbReference type="InterPro" id="IPR018389">
    <property type="entry name" value="DctP_fam"/>
</dbReference>
<gene>
    <name evidence="4" type="ORF">FKZ59_10425</name>
</gene>
<dbReference type="Pfam" id="PF03480">
    <property type="entry name" value="DctP"/>
    <property type="match status" value="1"/>
</dbReference>
<evidence type="ECO:0000256" key="2">
    <source>
        <dbReference type="ARBA" id="ARBA00022448"/>
    </source>
</evidence>
<dbReference type="NCBIfam" id="TIGR00787">
    <property type="entry name" value="dctP"/>
    <property type="match status" value="1"/>
</dbReference>
<dbReference type="PANTHER" id="PTHR33376:SF7">
    <property type="entry name" value="C4-DICARBOXYLATE-BINDING PROTEIN DCTB"/>
    <property type="match status" value="1"/>
</dbReference>
<dbReference type="InterPro" id="IPR038404">
    <property type="entry name" value="TRAP_DctP_sf"/>
</dbReference>
<dbReference type="PROSITE" id="PS51257">
    <property type="entry name" value="PROKAR_LIPOPROTEIN"/>
    <property type="match status" value="1"/>
</dbReference>
<dbReference type="AlphaFoldDB" id="A0A540V201"/>
<reference evidence="4 5" key="1">
    <citation type="submission" date="2019-06" db="EMBL/GenBank/DDBJ databases">
        <title>Genome sequence of Ureibacillus terrenus.</title>
        <authorList>
            <person name="Maclea K.S."/>
            <person name="Simoes M."/>
        </authorList>
    </citation>
    <scope>NUCLEOTIDE SEQUENCE [LARGE SCALE GENOMIC DNA]</scope>
    <source>
        <strain evidence="4 5">ATCC BAA-384</strain>
    </source>
</reference>
<organism evidence="4 5">
    <name type="scientific">Ureibacillus terrenus</name>
    <dbReference type="NCBI Taxonomy" id="118246"/>
    <lineage>
        <taxon>Bacteria</taxon>
        <taxon>Bacillati</taxon>
        <taxon>Bacillota</taxon>
        <taxon>Bacilli</taxon>
        <taxon>Bacillales</taxon>
        <taxon>Caryophanaceae</taxon>
        <taxon>Ureibacillus</taxon>
    </lineage>
</organism>
<keyword evidence="2" id="KW-0813">Transport</keyword>
<name>A0A540V201_9BACL</name>
<dbReference type="GO" id="GO:0030288">
    <property type="term" value="C:outer membrane-bounded periplasmic space"/>
    <property type="evidence" value="ECO:0007669"/>
    <property type="project" value="InterPro"/>
</dbReference>